<proteinExistence type="predicted"/>
<dbReference type="GO" id="GO:0004860">
    <property type="term" value="F:protein kinase inhibitor activity"/>
    <property type="evidence" value="ECO:0007669"/>
    <property type="project" value="UniProtKB-KW"/>
</dbReference>
<evidence type="ECO:0000313" key="2">
    <source>
        <dbReference type="Proteomes" id="UP001279681"/>
    </source>
</evidence>
<organism evidence="1 2">
    <name type="scientific">Candidatus Cetobacterium colombiensis</name>
    <dbReference type="NCBI Taxonomy" id="3073100"/>
    <lineage>
        <taxon>Bacteria</taxon>
        <taxon>Fusobacteriati</taxon>
        <taxon>Fusobacteriota</taxon>
        <taxon>Fusobacteriia</taxon>
        <taxon>Fusobacteriales</taxon>
        <taxon>Fusobacteriaceae</taxon>
        <taxon>Cetobacterium</taxon>
    </lineage>
</organism>
<comment type="caution">
    <text evidence="1">The sequence shown here is derived from an EMBL/GenBank/DDBJ whole genome shotgun (WGS) entry which is preliminary data.</text>
</comment>
<dbReference type="PANTHER" id="PTHR30289">
    <property type="entry name" value="UNCHARACTERIZED PROTEIN YBCL-RELATED"/>
    <property type="match status" value="1"/>
</dbReference>
<sequence>MQRIKLESNSIVNGYIKEDFGKHGSSWIDNVPSKSLHLKWDDVPEGTECFLVVMQDYDAIPVAGFSWIHWVAVVPKDYRELIEDASRNDKNIVQGINSWASKLVGLPKEKASFYGGPTPPDKDHIYEVKIYAIDKKLTLKSGFYLNEALREIKGHILGEGEVEGVYKS</sequence>
<dbReference type="RefSeq" id="WP_320313947.1">
    <property type="nucleotide sequence ID" value="NZ_JAVIKH010000011.1"/>
</dbReference>
<dbReference type="PANTHER" id="PTHR30289:SF1">
    <property type="entry name" value="PEBP (PHOSPHATIDYLETHANOLAMINE-BINDING PROTEIN) FAMILY PROTEIN"/>
    <property type="match status" value="1"/>
</dbReference>
<dbReference type="SUPFAM" id="SSF49777">
    <property type="entry name" value="PEBP-like"/>
    <property type="match status" value="1"/>
</dbReference>
<dbReference type="Proteomes" id="UP001279681">
    <property type="component" value="Unassembled WGS sequence"/>
</dbReference>
<protein>
    <submittedName>
        <fullName evidence="1">YbhB/YbcL family Raf kinase inhibitor-like protein</fullName>
    </submittedName>
</protein>
<evidence type="ECO:0000313" key="1">
    <source>
        <dbReference type="EMBL" id="MDX8336561.1"/>
    </source>
</evidence>
<dbReference type="Pfam" id="PF01161">
    <property type="entry name" value="PBP"/>
    <property type="match status" value="1"/>
</dbReference>
<dbReference type="CDD" id="cd00865">
    <property type="entry name" value="PEBP_bact_arch"/>
    <property type="match status" value="1"/>
</dbReference>
<dbReference type="InterPro" id="IPR005247">
    <property type="entry name" value="YbhB_YbcL/LppC-like"/>
</dbReference>
<dbReference type="Gene3D" id="3.90.280.10">
    <property type="entry name" value="PEBP-like"/>
    <property type="match status" value="1"/>
</dbReference>
<dbReference type="NCBIfam" id="TIGR00481">
    <property type="entry name" value="YbhB/YbcL family Raf kinase inhibitor-like protein"/>
    <property type="match status" value="1"/>
</dbReference>
<gene>
    <name evidence="1" type="ORF">RFV38_08640</name>
</gene>
<accession>A0ABU4WDB4</accession>
<reference evidence="2" key="1">
    <citation type="submission" date="2023-07" db="EMBL/GenBank/DDBJ databases">
        <authorList>
            <person name="Colorado M.A."/>
            <person name="Villamil L.M."/>
            <person name="Melo J.F."/>
            <person name="Rodriguez J.A."/>
            <person name="Ruiz R.Y."/>
        </authorList>
    </citation>
    <scope>NUCLEOTIDE SEQUENCE [LARGE SCALE GENOMIC DNA]</scope>
    <source>
        <strain evidence="2">C33</strain>
    </source>
</reference>
<dbReference type="InterPro" id="IPR008914">
    <property type="entry name" value="PEBP"/>
</dbReference>
<keyword evidence="1" id="KW-0649">Protein kinase inhibitor</keyword>
<dbReference type="EMBL" id="JAVIKH010000011">
    <property type="protein sequence ID" value="MDX8336561.1"/>
    <property type="molecule type" value="Genomic_DNA"/>
</dbReference>
<name>A0ABU4WDB4_9FUSO</name>
<dbReference type="InterPro" id="IPR036610">
    <property type="entry name" value="PEBP-like_sf"/>
</dbReference>
<keyword evidence="2" id="KW-1185">Reference proteome</keyword>